<evidence type="ECO:0000313" key="3">
    <source>
        <dbReference type="Proteomes" id="UP000660110"/>
    </source>
</evidence>
<protein>
    <submittedName>
        <fullName evidence="2">Uncharacterized protein</fullName>
    </submittedName>
</protein>
<gene>
    <name evidence="2" type="ORF">GCM10010954_18840</name>
</gene>
<feature type="compositionally biased region" description="Basic and acidic residues" evidence="1">
    <location>
        <begin position="137"/>
        <end position="146"/>
    </location>
</feature>
<sequence>MFKKGMFKNVLYKWMPHKEQYICERKLIRVIKRLKIEDFNFNWDRSSCFIEFHYQDTPYRLEHSIEKAKERGIILRNGLDCLTELTLSLEDLCEIIDRGTYNFETWISGMKQASSPHEVPEFQEEFHIRYKSSGKHTHPELKRDEEFMPFPPESSSLKEFDPEKIKEQVNERPQLK</sequence>
<organism evidence="2 3">
    <name type="scientific">Halobacillus andaensis</name>
    <dbReference type="NCBI Taxonomy" id="1176239"/>
    <lineage>
        <taxon>Bacteria</taxon>
        <taxon>Bacillati</taxon>
        <taxon>Bacillota</taxon>
        <taxon>Bacilli</taxon>
        <taxon>Bacillales</taxon>
        <taxon>Bacillaceae</taxon>
        <taxon>Halobacillus</taxon>
    </lineage>
</organism>
<dbReference type="AlphaFoldDB" id="A0A917B4Q7"/>
<keyword evidence="3" id="KW-1185">Reference proteome</keyword>
<evidence type="ECO:0000256" key="1">
    <source>
        <dbReference type="SAM" id="MobiDB-lite"/>
    </source>
</evidence>
<name>A0A917B4Q7_HALAA</name>
<feature type="region of interest" description="Disordered" evidence="1">
    <location>
        <begin position="133"/>
        <end position="176"/>
    </location>
</feature>
<comment type="caution">
    <text evidence="2">The sequence shown here is derived from an EMBL/GenBank/DDBJ whole genome shotgun (WGS) entry which is preliminary data.</text>
</comment>
<dbReference type="EMBL" id="BMEL01000002">
    <property type="protein sequence ID" value="GGF20304.1"/>
    <property type="molecule type" value="Genomic_DNA"/>
</dbReference>
<dbReference type="Proteomes" id="UP000660110">
    <property type="component" value="Unassembled WGS sequence"/>
</dbReference>
<reference evidence="2" key="2">
    <citation type="submission" date="2020-09" db="EMBL/GenBank/DDBJ databases">
        <authorList>
            <person name="Sun Q."/>
            <person name="Zhou Y."/>
        </authorList>
    </citation>
    <scope>NUCLEOTIDE SEQUENCE</scope>
    <source>
        <strain evidence="2">CGMCC 1.12153</strain>
    </source>
</reference>
<dbReference type="RefSeq" id="WP_188377230.1">
    <property type="nucleotide sequence ID" value="NZ_BMEL01000002.1"/>
</dbReference>
<evidence type="ECO:0000313" key="2">
    <source>
        <dbReference type="EMBL" id="GGF20304.1"/>
    </source>
</evidence>
<accession>A0A917B4Q7</accession>
<feature type="compositionally biased region" description="Basic and acidic residues" evidence="1">
    <location>
        <begin position="156"/>
        <end position="176"/>
    </location>
</feature>
<proteinExistence type="predicted"/>
<reference evidence="2" key="1">
    <citation type="journal article" date="2014" name="Int. J. Syst. Evol. Microbiol.">
        <title>Complete genome sequence of Corynebacterium casei LMG S-19264T (=DSM 44701T), isolated from a smear-ripened cheese.</title>
        <authorList>
            <consortium name="US DOE Joint Genome Institute (JGI-PGF)"/>
            <person name="Walter F."/>
            <person name="Albersmeier A."/>
            <person name="Kalinowski J."/>
            <person name="Ruckert C."/>
        </authorList>
    </citation>
    <scope>NUCLEOTIDE SEQUENCE</scope>
    <source>
        <strain evidence="2">CGMCC 1.12153</strain>
    </source>
</reference>